<dbReference type="CDD" id="cd00067">
    <property type="entry name" value="GAL4"/>
    <property type="match status" value="1"/>
</dbReference>
<dbReference type="Proteomes" id="UP000789901">
    <property type="component" value="Unassembled WGS sequence"/>
</dbReference>
<comment type="caution">
    <text evidence="2">The sequence shown here is derived from an EMBL/GenBank/DDBJ whole genome shotgun (WGS) entry which is preliminary data.</text>
</comment>
<proteinExistence type="predicted"/>
<accession>A0ABN7W4X1</accession>
<dbReference type="Gene3D" id="4.10.240.10">
    <property type="entry name" value="Zn(2)-C6 fungal-type DNA-binding domain"/>
    <property type="match status" value="1"/>
</dbReference>
<name>A0ABN7W4X1_GIGMA</name>
<protein>
    <submittedName>
        <fullName evidence="2">6395_t:CDS:1</fullName>
    </submittedName>
</protein>
<dbReference type="EMBL" id="CAJVQB010030912">
    <property type="protein sequence ID" value="CAG8816199.1"/>
    <property type="molecule type" value="Genomic_DNA"/>
</dbReference>
<dbReference type="PANTHER" id="PTHR47431">
    <property type="entry name" value="ZN(II)2CYS6 TRANSCRIPTION FACTOR (EUROFUNG)-RELATED"/>
    <property type="match status" value="1"/>
</dbReference>
<feature type="domain" description="Zn(2)-C6 fungal-type" evidence="1">
    <location>
        <begin position="16"/>
        <end position="45"/>
    </location>
</feature>
<dbReference type="PROSITE" id="PS00463">
    <property type="entry name" value="ZN2_CY6_FUNGAL_1"/>
    <property type="match status" value="1"/>
</dbReference>
<dbReference type="PANTHER" id="PTHR47431:SF1">
    <property type="entry name" value="ZN(II)2CYS6 TRANSCRIPTION FACTOR (EUROFUNG)"/>
    <property type="match status" value="1"/>
</dbReference>
<evidence type="ECO:0000259" key="1">
    <source>
        <dbReference type="PROSITE" id="PS50048"/>
    </source>
</evidence>
<dbReference type="PROSITE" id="PS50048">
    <property type="entry name" value="ZN2_CY6_FUNGAL_2"/>
    <property type="match status" value="1"/>
</dbReference>
<dbReference type="InterPro" id="IPR036864">
    <property type="entry name" value="Zn2-C6_fun-type_DNA-bd_sf"/>
</dbReference>
<organism evidence="2 3">
    <name type="scientific">Gigaspora margarita</name>
    <dbReference type="NCBI Taxonomy" id="4874"/>
    <lineage>
        <taxon>Eukaryota</taxon>
        <taxon>Fungi</taxon>
        <taxon>Fungi incertae sedis</taxon>
        <taxon>Mucoromycota</taxon>
        <taxon>Glomeromycotina</taxon>
        <taxon>Glomeromycetes</taxon>
        <taxon>Diversisporales</taxon>
        <taxon>Gigasporaceae</taxon>
        <taxon>Gigaspora</taxon>
    </lineage>
</organism>
<dbReference type="SUPFAM" id="SSF57701">
    <property type="entry name" value="Zn2/Cys6 DNA-binding domain"/>
    <property type="match status" value="1"/>
</dbReference>
<sequence>MSHSSGQQRGPYATMSCTNCRRRHAKCSEEATCINCASHNLKCTYVKSGKKRGPKTTKKTYNVFESNFDETTNIEQEHTFTLTDYQFITSIPSYFFYDQEPQQMQSEFSPNQICFEELMEMTINCGIHGHMQFNVTYRKCNEEDQ</sequence>
<dbReference type="InterPro" id="IPR001138">
    <property type="entry name" value="Zn2Cys6_DnaBD"/>
</dbReference>
<dbReference type="Pfam" id="PF00172">
    <property type="entry name" value="Zn_clus"/>
    <property type="match status" value="1"/>
</dbReference>
<keyword evidence="3" id="KW-1185">Reference proteome</keyword>
<reference evidence="2 3" key="1">
    <citation type="submission" date="2021-06" db="EMBL/GenBank/DDBJ databases">
        <authorList>
            <person name="Kallberg Y."/>
            <person name="Tangrot J."/>
            <person name="Rosling A."/>
        </authorList>
    </citation>
    <scope>NUCLEOTIDE SEQUENCE [LARGE SCALE GENOMIC DNA]</scope>
    <source>
        <strain evidence="2 3">120-4 pot B 10/14</strain>
    </source>
</reference>
<evidence type="ECO:0000313" key="2">
    <source>
        <dbReference type="EMBL" id="CAG8816199.1"/>
    </source>
</evidence>
<evidence type="ECO:0000313" key="3">
    <source>
        <dbReference type="Proteomes" id="UP000789901"/>
    </source>
</evidence>
<dbReference type="SMART" id="SM00066">
    <property type="entry name" value="GAL4"/>
    <property type="match status" value="1"/>
</dbReference>
<gene>
    <name evidence="2" type="ORF">GMARGA_LOCUS26476</name>
</gene>